<dbReference type="OrthoDB" id="9925634at2"/>
<feature type="transmembrane region" description="Helical" evidence="5">
    <location>
        <begin position="49"/>
        <end position="69"/>
    </location>
</feature>
<dbReference type="Pfam" id="PF07291">
    <property type="entry name" value="MauE"/>
    <property type="match status" value="1"/>
</dbReference>
<keyword evidence="2 5" id="KW-0812">Transmembrane</keyword>
<keyword evidence="4 5" id="KW-0472">Membrane</keyword>
<protein>
    <recommendedName>
        <fullName evidence="6">Methylamine utilisation protein MauE domain-containing protein</fullName>
    </recommendedName>
</protein>
<feature type="transmembrane region" description="Helical" evidence="5">
    <location>
        <begin position="76"/>
        <end position="97"/>
    </location>
</feature>
<feature type="transmembrane region" description="Helical" evidence="5">
    <location>
        <begin position="5"/>
        <end position="29"/>
    </location>
</feature>
<dbReference type="GO" id="GO:0016020">
    <property type="term" value="C:membrane"/>
    <property type="evidence" value="ECO:0007669"/>
    <property type="project" value="UniProtKB-SubCell"/>
</dbReference>
<comment type="subcellular location">
    <subcellularLocation>
        <location evidence="1">Membrane</location>
        <topology evidence="1">Multi-pass membrane protein</topology>
    </subcellularLocation>
</comment>
<accession>A0A562MA05</accession>
<evidence type="ECO:0000313" key="7">
    <source>
        <dbReference type="EMBL" id="TWI16391.1"/>
    </source>
</evidence>
<evidence type="ECO:0000259" key="6">
    <source>
        <dbReference type="Pfam" id="PF07291"/>
    </source>
</evidence>
<keyword evidence="3 5" id="KW-1133">Transmembrane helix</keyword>
<comment type="caution">
    <text evidence="7">The sequence shown here is derived from an EMBL/GenBank/DDBJ whole genome shotgun (WGS) entry which is preliminary data.</text>
</comment>
<sequence length="146" mass="17004">MKRYLLYFIVSVIQFGLFVLLMISVYQKIKNFETFMDTLVGTNLFYVNSVKYFAIAVIVAELIVAFFLLAYRKIGFYLTILLFSVYTLYIIILELYYFYPSCGCGGIMAQLPFKEHLTLNLIYIILAAISILFVRKSTYEKNIVIV</sequence>
<evidence type="ECO:0000256" key="5">
    <source>
        <dbReference type="SAM" id="Phobius"/>
    </source>
</evidence>
<name>A0A562MA05_9SPHI</name>
<dbReference type="RefSeq" id="WP_145329975.1">
    <property type="nucleotide sequence ID" value="NZ_DAMALA010000015.1"/>
</dbReference>
<organism evidence="7 8">
    <name type="scientific">Sphingobacterium siyangense</name>
    <dbReference type="NCBI Taxonomy" id="459529"/>
    <lineage>
        <taxon>Bacteria</taxon>
        <taxon>Pseudomonadati</taxon>
        <taxon>Bacteroidota</taxon>
        <taxon>Sphingobacteriia</taxon>
        <taxon>Sphingobacteriales</taxon>
        <taxon>Sphingobacteriaceae</taxon>
        <taxon>Sphingobacterium</taxon>
    </lineage>
</organism>
<proteinExistence type="predicted"/>
<feature type="transmembrane region" description="Helical" evidence="5">
    <location>
        <begin position="117"/>
        <end position="134"/>
    </location>
</feature>
<dbReference type="InterPro" id="IPR009908">
    <property type="entry name" value="Methylamine_util_MauE"/>
</dbReference>
<evidence type="ECO:0000256" key="1">
    <source>
        <dbReference type="ARBA" id="ARBA00004141"/>
    </source>
</evidence>
<gene>
    <name evidence="7" type="ORF">IQ31_04389</name>
</gene>
<evidence type="ECO:0000256" key="2">
    <source>
        <dbReference type="ARBA" id="ARBA00022692"/>
    </source>
</evidence>
<dbReference type="Proteomes" id="UP000315908">
    <property type="component" value="Unassembled WGS sequence"/>
</dbReference>
<evidence type="ECO:0000256" key="4">
    <source>
        <dbReference type="ARBA" id="ARBA00023136"/>
    </source>
</evidence>
<evidence type="ECO:0000313" key="8">
    <source>
        <dbReference type="Proteomes" id="UP000315908"/>
    </source>
</evidence>
<dbReference type="GO" id="GO:0030416">
    <property type="term" value="P:methylamine metabolic process"/>
    <property type="evidence" value="ECO:0007669"/>
    <property type="project" value="InterPro"/>
</dbReference>
<feature type="domain" description="Methylamine utilisation protein MauE" evidence="6">
    <location>
        <begin position="8"/>
        <end position="132"/>
    </location>
</feature>
<evidence type="ECO:0000256" key="3">
    <source>
        <dbReference type="ARBA" id="ARBA00022989"/>
    </source>
</evidence>
<dbReference type="AlphaFoldDB" id="A0A562MA05"/>
<dbReference type="EMBL" id="VLKR01000030">
    <property type="protein sequence ID" value="TWI16391.1"/>
    <property type="molecule type" value="Genomic_DNA"/>
</dbReference>
<reference evidence="7 8" key="1">
    <citation type="journal article" date="2015" name="Stand. Genomic Sci.">
        <title>Genomic Encyclopedia of Bacterial and Archaeal Type Strains, Phase III: the genomes of soil and plant-associated and newly described type strains.</title>
        <authorList>
            <person name="Whitman W.B."/>
            <person name="Woyke T."/>
            <person name="Klenk H.P."/>
            <person name="Zhou Y."/>
            <person name="Lilburn T.G."/>
            <person name="Beck B.J."/>
            <person name="De Vos P."/>
            <person name="Vandamme P."/>
            <person name="Eisen J.A."/>
            <person name="Garrity G."/>
            <person name="Hugenholtz P."/>
            <person name="Kyrpides N.C."/>
        </authorList>
    </citation>
    <scope>NUCLEOTIDE SEQUENCE [LARGE SCALE GENOMIC DNA]</scope>
    <source>
        <strain evidence="7 8">CGMCC 1.6855</strain>
    </source>
</reference>